<dbReference type="InterPro" id="IPR011009">
    <property type="entry name" value="Kinase-like_dom_sf"/>
</dbReference>
<dbReference type="GO" id="GO:0005524">
    <property type="term" value="F:ATP binding"/>
    <property type="evidence" value="ECO:0007669"/>
    <property type="project" value="UniProtKB-KW"/>
</dbReference>
<organism evidence="12 13">
    <name type="scientific">Panagrolaimus davidi</name>
    <dbReference type="NCBI Taxonomy" id="227884"/>
    <lineage>
        <taxon>Eukaryota</taxon>
        <taxon>Metazoa</taxon>
        <taxon>Ecdysozoa</taxon>
        <taxon>Nematoda</taxon>
        <taxon>Chromadorea</taxon>
        <taxon>Rhabditida</taxon>
        <taxon>Tylenchina</taxon>
        <taxon>Panagrolaimomorpha</taxon>
        <taxon>Panagrolaimoidea</taxon>
        <taxon>Panagrolaimidae</taxon>
        <taxon>Panagrolaimus</taxon>
    </lineage>
</organism>
<name>A0A914Q7P2_9BILA</name>
<comment type="catalytic activity">
    <reaction evidence="8">
        <text>L-seryl-[protein] + ATP = O-phospho-L-seryl-[protein] + ADP + H(+)</text>
        <dbReference type="Rhea" id="RHEA:17989"/>
        <dbReference type="Rhea" id="RHEA-COMP:9863"/>
        <dbReference type="Rhea" id="RHEA-COMP:11604"/>
        <dbReference type="ChEBI" id="CHEBI:15378"/>
        <dbReference type="ChEBI" id="CHEBI:29999"/>
        <dbReference type="ChEBI" id="CHEBI:30616"/>
        <dbReference type="ChEBI" id="CHEBI:83421"/>
        <dbReference type="ChEBI" id="CHEBI:456216"/>
        <dbReference type="EC" id="2.7.12.2"/>
    </reaction>
</comment>
<evidence type="ECO:0000256" key="3">
    <source>
        <dbReference type="ARBA" id="ARBA00022741"/>
    </source>
</evidence>
<dbReference type="SUPFAM" id="SSF56112">
    <property type="entry name" value="Protein kinase-like (PK-like)"/>
    <property type="match status" value="1"/>
</dbReference>
<dbReference type="InterPro" id="IPR000719">
    <property type="entry name" value="Prot_kinase_dom"/>
</dbReference>
<keyword evidence="5" id="KW-0067">ATP-binding</keyword>
<dbReference type="Gene3D" id="3.30.200.20">
    <property type="entry name" value="Phosphorylase Kinase, domain 1"/>
    <property type="match status" value="1"/>
</dbReference>
<evidence type="ECO:0000256" key="9">
    <source>
        <dbReference type="ARBA" id="ARBA00049299"/>
    </source>
</evidence>
<keyword evidence="4" id="KW-0418">Kinase</keyword>
<dbReference type="PANTHER" id="PTHR48013:SF9">
    <property type="entry name" value="DUAL SPECIFICITY MITOGEN-ACTIVATED PROTEIN KINASE KINASE 5"/>
    <property type="match status" value="1"/>
</dbReference>
<keyword evidence="3" id="KW-0547">Nucleotide-binding</keyword>
<dbReference type="FunFam" id="3.30.200.20:FF:000040">
    <property type="entry name" value="Dual specificity mitogen-activated protein kinase kinase"/>
    <property type="match status" value="1"/>
</dbReference>
<protein>
    <recommendedName>
        <fullName evidence="7">mitogen-activated protein kinase kinase</fullName>
        <ecNumber evidence="7">2.7.12.2</ecNumber>
    </recommendedName>
</protein>
<dbReference type="PANTHER" id="PTHR48013">
    <property type="entry name" value="DUAL SPECIFICITY MITOGEN-ACTIVATED PROTEIN KINASE KINASE 5-RELATED"/>
    <property type="match status" value="1"/>
</dbReference>
<proteinExistence type="inferred from homology"/>
<evidence type="ECO:0000256" key="6">
    <source>
        <dbReference type="ARBA" id="ARBA00038035"/>
    </source>
</evidence>
<evidence type="ECO:0000259" key="11">
    <source>
        <dbReference type="PROSITE" id="PS50011"/>
    </source>
</evidence>
<dbReference type="PROSITE" id="PS00108">
    <property type="entry name" value="PROTEIN_KINASE_ST"/>
    <property type="match status" value="1"/>
</dbReference>
<comment type="catalytic activity">
    <reaction evidence="10">
        <text>L-tyrosyl-[protein] + ATP = O-phospho-L-tyrosyl-[protein] + ADP + H(+)</text>
        <dbReference type="Rhea" id="RHEA:10596"/>
        <dbReference type="Rhea" id="RHEA-COMP:10136"/>
        <dbReference type="Rhea" id="RHEA-COMP:20101"/>
        <dbReference type="ChEBI" id="CHEBI:15378"/>
        <dbReference type="ChEBI" id="CHEBI:30616"/>
        <dbReference type="ChEBI" id="CHEBI:46858"/>
        <dbReference type="ChEBI" id="CHEBI:61978"/>
        <dbReference type="ChEBI" id="CHEBI:456216"/>
        <dbReference type="EC" id="2.7.12.2"/>
    </reaction>
</comment>
<comment type="catalytic activity">
    <reaction evidence="9">
        <text>L-threonyl-[protein] + ATP = O-phospho-L-threonyl-[protein] + ADP + H(+)</text>
        <dbReference type="Rhea" id="RHEA:46608"/>
        <dbReference type="Rhea" id="RHEA-COMP:11060"/>
        <dbReference type="Rhea" id="RHEA-COMP:11605"/>
        <dbReference type="ChEBI" id="CHEBI:15378"/>
        <dbReference type="ChEBI" id="CHEBI:30013"/>
        <dbReference type="ChEBI" id="CHEBI:30616"/>
        <dbReference type="ChEBI" id="CHEBI:61977"/>
        <dbReference type="ChEBI" id="CHEBI:456216"/>
        <dbReference type="EC" id="2.7.12.2"/>
    </reaction>
</comment>
<dbReference type="SMART" id="SM00220">
    <property type="entry name" value="S_TKc"/>
    <property type="match status" value="1"/>
</dbReference>
<keyword evidence="12" id="KW-1185">Reference proteome</keyword>
<dbReference type="AlphaFoldDB" id="A0A914Q7P2"/>
<dbReference type="WBParaSite" id="PDA_v2.g2753.t1">
    <property type="protein sequence ID" value="PDA_v2.g2753.t1"/>
    <property type="gene ID" value="PDA_v2.g2753"/>
</dbReference>
<dbReference type="PROSITE" id="PS50011">
    <property type="entry name" value="PROTEIN_KINASE_DOM"/>
    <property type="match status" value="1"/>
</dbReference>
<reference evidence="13" key="1">
    <citation type="submission" date="2022-11" db="UniProtKB">
        <authorList>
            <consortium name="WormBaseParasite"/>
        </authorList>
    </citation>
    <scope>IDENTIFICATION</scope>
</reference>
<keyword evidence="1" id="KW-0723">Serine/threonine-protein kinase</keyword>
<dbReference type="GO" id="GO:0004674">
    <property type="term" value="F:protein serine/threonine kinase activity"/>
    <property type="evidence" value="ECO:0007669"/>
    <property type="project" value="UniProtKB-KW"/>
</dbReference>
<dbReference type="GO" id="GO:0004708">
    <property type="term" value="F:MAP kinase kinase activity"/>
    <property type="evidence" value="ECO:0007669"/>
    <property type="project" value="UniProtKB-EC"/>
</dbReference>
<dbReference type="InterPro" id="IPR008271">
    <property type="entry name" value="Ser/Thr_kinase_AS"/>
</dbReference>
<evidence type="ECO:0000313" key="13">
    <source>
        <dbReference type="WBParaSite" id="PDA_v2.g2753.t1"/>
    </source>
</evidence>
<evidence type="ECO:0000256" key="5">
    <source>
        <dbReference type="ARBA" id="ARBA00022840"/>
    </source>
</evidence>
<dbReference type="Gene3D" id="1.10.510.10">
    <property type="entry name" value="Transferase(Phosphotransferase) domain 1"/>
    <property type="match status" value="1"/>
</dbReference>
<evidence type="ECO:0000313" key="12">
    <source>
        <dbReference type="Proteomes" id="UP000887578"/>
    </source>
</evidence>
<evidence type="ECO:0000256" key="7">
    <source>
        <dbReference type="ARBA" id="ARBA00038999"/>
    </source>
</evidence>
<evidence type="ECO:0000256" key="1">
    <source>
        <dbReference type="ARBA" id="ARBA00022527"/>
    </source>
</evidence>
<evidence type="ECO:0000256" key="8">
    <source>
        <dbReference type="ARBA" id="ARBA00049014"/>
    </source>
</evidence>
<evidence type="ECO:0000256" key="2">
    <source>
        <dbReference type="ARBA" id="ARBA00022679"/>
    </source>
</evidence>
<keyword evidence="2" id="KW-0808">Transferase</keyword>
<feature type="domain" description="Protein kinase" evidence="11">
    <location>
        <begin position="27"/>
        <end position="302"/>
    </location>
</feature>
<dbReference type="EC" id="2.7.12.2" evidence="7"/>
<accession>A0A914Q7P2</accession>
<dbReference type="Proteomes" id="UP000887578">
    <property type="component" value="Unplaced"/>
</dbReference>
<evidence type="ECO:0000256" key="10">
    <source>
        <dbReference type="ARBA" id="ARBA00051693"/>
    </source>
</evidence>
<dbReference type="Pfam" id="PF00069">
    <property type="entry name" value="Pkinase"/>
    <property type="match status" value="2"/>
</dbReference>
<comment type="similarity">
    <text evidence="6">Belongs to the protein kinase superfamily. STE Ser/Thr protein kinase family. MAP kinase kinase subfamily.</text>
</comment>
<evidence type="ECO:0000256" key="4">
    <source>
        <dbReference type="ARBA" id="ARBA00022777"/>
    </source>
</evidence>
<sequence length="302" mass="34405">MERMNIGESGIIRIGSKIYKNVKINHLKIFAELGSGAFGIVTKRILDNNILAVKEIFKMNQEQERKKGFMDLSVIKNANSPFIVKYYGYITDFDSLYICMEPMTMCLETLYKNYVQPQNLKIPEFILGSIAVAVVKALKYLEDEHSFKVISMLNLGESGGIFCIFGKFTIRPGLIHRDIKPSNILINKSGAIKLCDFGIAAKLNDKIAMASSIGSFLYLSPERHARKKYDCKSDIWSLGISLFELATFKYPYSFENEFELLLLIIDQDPPKLPNTFSSEFQLFVNQCLIKDPNLRPTYKNLV</sequence>